<dbReference type="PROSITE" id="PS50878">
    <property type="entry name" value="RT_POL"/>
    <property type="match status" value="1"/>
</dbReference>
<dbReference type="Pfam" id="PF00078">
    <property type="entry name" value="RVT_1"/>
    <property type="match status" value="1"/>
</dbReference>
<feature type="domain" description="Reverse transcriptase" evidence="1">
    <location>
        <begin position="1"/>
        <end position="233"/>
    </location>
</feature>
<keyword evidence="3" id="KW-1185">Reference proteome</keyword>
<reference evidence="2 3" key="1">
    <citation type="submission" date="2023-08" db="EMBL/GenBank/DDBJ databases">
        <title>A Necator americanus chromosomal reference genome.</title>
        <authorList>
            <person name="Ilik V."/>
            <person name="Petrzelkova K.J."/>
            <person name="Pardy F."/>
            <person name="Fuh T."/>
            <person name="Niatou-Singa F.S."/>
            <person name="Gouil Q."/>
            <person name="Baker L."/>
            <person name="Ritchie M.E."/>
            <person name="Jex A.R."/>
            <person name="Gazzola D."/>
            <person name="Li H."/>
            <person name="Toshio Fujiwara R."/>
            <person name="Zhan B."/>
            <person name="Aroian R.V."/>
            <person name="Pafco B."/>
            <person name="Schwarz E.M."/>
        </authorList>
    </citation>
    <scope>NUCLEOTIDE SEQUENCE [LARGE SCALE GENOMIC DNA]</scope>
    <source>
        <strain evidence="2 3">Aroian</strain>
        <tissue evidence="2">Whole animal</tissue>
    </source>
</reference>
<protein>
    <recommendedName>
        <fullName evidence="1">Reverse transcriptase domain-containing protein</fullName>
    </recommendedName>
</protein>
<sequence>MIIPIIPLVLLKVKVNLEAVMLDVSEVLFHQMAVENLKEERVTVLFGYVNTSEDRAVVGTRGLAKEEQRDRLWPLIYQGSREELSTIRQIDFLQKNKILALAVDNIKSNTDDDPAYLPPEQLWAFQFRNQVIAGVRQGAVAGPFLFNLAINDIIRRTVDQCPADIVLAPPGCPLTDLEYAVDVVIFAESTAKLQHVVNFVSKFVAAYGLRLRPDKCKEMWISLRPQMRIGVDVQLVELVDEFCYPRCMLKNNGSYEKDIQQRNL</sequence>
<dbReference type="Proteomes" id="UP001303046">
    <property type="component" value="Unassembled WGS sequence"/>
</dbReference>
<dbReference type="PANTHER" id="PTHR47027">
    <property type="entry name" value="REVERSE TRANSCRIPTASE DOMAIN-CONTAINING PROTEIN"/>
    <property type="match status" value="1"/>
</dbReference>
<evidence type="ECO:0000313" key="3">
    <source>
        <dbReference type="Proteomes" id="UP001303046"/>
    </source>
</evidence>
<organism evidence="2 3">
    <name type="scientific">Necator americanus</name>
    <name type="common">Human hookworm</name>
    <dbReference type="NCBI Taxonomy" id="51031"/>
    <lineage>
        <taxon>Eukaryota</taxon>
        <taxon>Metazoa</taxon>
        <taxon>Ecdysozoa</taxon>
        <taxon>Nematoda</taxon>
        <taxon>Chromadorea</taxon>
        <taxon>Rhabditida</taxon>
        <taxon>Rhabditina</taxon>
        <taxon>Rhabditomorpha</taxon>
        <taxon>Strongyloidea</taxon>
        <taxon>Ancylostomatidae</taxon>
        <taxon>Bunostominae</taxon>
        <taxon>Necator</taxon>
    </lineage>
</organism>
<dbReference type="InterPro" id="IPR043502">
    <property type="entry name" value="DNA/RNA_pol_sf"/>
</dbReference>
<dbReference type="EMBL" id="JAVFWL010000006">
    <property type="protein sequence ID" value="KAK6761177.1"/>
    <property type="molecule type" value="Genomic_DNA"/>
</dbReference>
<dbReference type="PANTHER" id="PTHR47027:SF20">
    <property type="entry name" value="REVERSE TRANSCRIPTASE-LIKE PROTEIN WITH RNA-DIRECTED DNA POLYMERASE DOMAIN"/>
    <property type="match status" value="1"/>
</dbReference>
<name>A0ABR1EER2_NECAM</name>
<dbReference type="InterPro" id="IPR000477">
    <property type="entry name" value="RT_dom"/>
</dbReference>
<comment type="caution">
    <text evidence="2">The sequence shown here is derived from an EMBL/GenBank/DDBJ whole genome shotgun (WGS) entry which is preliminary data.</text>
</comment>
<evidence type="ECO:0000313" key="2">
    <source>
        <dbReference type="EMBL" id="KAK6761177.1"/>
    </source>
</evidence>
<accession>A0ABR1EER2</accession>
<dbReference type="SUPFAM" id="SSF56672">
    <property type="entry name" value="DNA/RNA polymerases"/>
    <property type="match status" value="1"/>
</dbReference>
<evidence type="ECO:0000259" key="1">
    <source>
        <dbReference type="PROSITE" id="PS50878"/>
    </source>
</evidence>
<proteinExistence type="predicted"/>
<gene>
    <name evidence="2" type="primary">Necator_chrX.g22460</name>
    <name evidence="2" type="ORF">RB195_022297</name>
</gene>